<feature type="compositionally biased region" description="Basic and acidic residues" evidence="5">
    <location>
        <begin position="4254"/>
        <end position="4269"/>
    </location>
</feature>
<dbReference type="InterPro" id="IPR013103">
    <property type="entry name" value="RVT_2"/>
</dbReference>
<evidence type="ECO:0000259" key="6">
    <source>
        <dbReference type="Pfam" id="PF07727"/>
    </source>
</evidence>
<dbReference type="Pfam" id="PF20073">
    <property type="entry name" value="DUF6469"/>
    <property type="match status" value="1"/>
</dbReference>
<dbReference type="InterPro" id="IPR047187">
    <property type="entry name" value="SF1_C_Upf1"/>
</dbReference>
<evidence type="ECO:0000256" key="3">
    <source>
        <dbReference type="ARBA" id="ARBA00022806"/>
    </source>
</evidence>
<dbReference type="Pfam" id="PF13087">
    <property type="entry name" value="AAA_12"/>
    <property type="match status" value="1"/>
</dbReference>
<evidence type="ECO:0000313" key="10">
    <source>
        <dbReference type="EMBL" id="KAA0035945.1"/>
    </source>
</evidence>
<accession>A0A5A7T398</accession>
<organism evidence="10 11">
    <name type="scientific">Cucumis melo var. makuwa</name>
    <name type="common">Oriental melon</name>
    <dbReference type="NCBI Taxonomy" id="1194695"/>
    <lineage>
        <taxon>Eukaryota</taxon>
        <taxon>Viridiplantae</taxon>
        <taxon>Streptophyta</taxon>
        <taxon>Embryophyta</taxon>
        <taxon>Tracheophyta</taxon>
        <taxon>Spermatophyta</taxon>
        <taxon>Magnoliopsida</taxon>
        <taxon>eudicotyledons</taxon>
        <taxon>Gunneridae</taxon>
        <taxon>Pentapetalae</taxon>
        <taxon>rosids</taxon>
        <taxon>fabids</taxon>
        <taxon>Cucurbitales</taxon>
        <taxon>Cucurbitaceae</taxon>
        <taxon>Benincaseae</taxon>
        <taxon>Cucumis</taxon>
    </lineage>
</organism>
<sequence>MEAGGSSKKIKAKKICFNGLIDHLFSWTLEDILYDDFYRDKVQNIPESFKSVHQYLGSYHFPLLEETRAELSSSLKAIHKAPFARMVYIEEPKSSGKLLLNVKLDAWKNTTNNSGKESYRTLPGDIFLILDDKPGTDINLQCSTRTWAFAWVNKITDTGCSTNLKLNVSKNISGEHGMQKEFFSVFLMNVTTNLRIWNSLHFSEDVKIVKHVLSKNSMGDEICSKCSSYNNVICAEKLRTSLSSALNDSQKAAVLCCVCKTLCEHKPSVELIWGPPGTGKTKTISFLLWAILEMKQRVLACAPTNVAITELASRVVKLLRESSREGGVLCSLGDVLLFGNKDRLKVGSELEEIYSDYRVDRLLECFGQSGWKSHITSLIKLLESSNSEYHMFLESNANLSRRDKKTGDDVVAATSFLRFIREKFNTTAVALRGCLQTLITHIPKQFILEHNFQNIVILLNLVDSFGMLLSQDNITSTQMEVLFSSLDVIMDFPNSSVEATFLHLRNQCLSILRFLQASLDQLQLPTTANKKSVKKFCFQRASLILCTASSSFQLNSMKMDPVKLLVIDEAAQLKECESVVPLQLPGIKHAILIGDECQLPAIVSSQVCDAAGYGRSLFERLSLLGHSKHLLNTQYRMHPSISYFPSSKFYSNQITDAPLVMDEAYKKRYIPSPMFGPYTFINVSVGKEEGDDDGHSKKNAVEVAVVIKIIEKLYRAWRSVKTRLSIGVISFYAAQVSAIQGRLGQKYEKSKGFTVKVKSVDGFQGGEEDVIILSTVRSNRRKNIGFISNSQRINVALTRARHCLWIVGDATTLGNSNSEWEAVVSDAKDRQCYFNAEEDKDLADAIIEVKKVLLELDDLLNKDSVLFKMVQWKVLLSDSFRASFQKVVSINQKKSIIVLLLRLSCGWRPETKNFSNPKCSDIINCAKVEGLYIIYSLDIEKDSEYKQVLKIWDIKPLTDVKGVVDCLSNIHELYTDDFLNLCMANSHKGDLKLPITWSASHDIVVYKDHIKADLDAILSQDDSDDTKNATLKKNLLQMKFQSLSYQKAKLLLSSHDSKELDLPCQVEDEQLDIILFPTSAFIMGRPGLGKTAALTIKLFMREKQQEIHPKGCNKVMRQNAEVSYINESGEECKKIDRTVLRQLFITVTLKQCLAVKEHLLYLSRISNGGNILEENQTFNRVDVLDMDDAQDLLDVPNSFDGIPFNSYPLVMTFRKFLMMLDTTVGDSYFFRFQKQWKLSCGKPRDPLSTAAYNFIVSKEVTVKSFASSYWSYFSGHLTKKLDAVVVFNEIISQIKGGLGAKEALDGRLSKLDYTQPAMDRSTLSRKQRERIYDIFLDYEKMKKEKGEYDLADLVSDLHHRLKGFQYTGDQMDFVYVDEAQALTMMEIALLKYLCGNVGSGFIFSSNTAQTIAKSIDFRFQDIRFLFYQEFISRVKTDEKDVDVGLLNIPDIFHMNQNYCTQPKILQLANSVTDLLFRFFPQCVDILCPETSEMSSGNFETPVLLENGKCQNMMTLLFEGGRNIHADTCEVGAKQVILVRDEHARNEISNLVGNQAIVLTIMECQSLEFQDVLLYNFFNSSPLGHQWRVIYQYMIEQDMLEISHNSPNFNQPVCMGLCWELKLLHVAITRSRQRLWIYEDNQEFPNPMADYWKKLCYIQVKTLDYSIIQAMKAQSTKEEWSSLGLETSLIYPLGQPLSPSAQLSGQKPPYTLPLLGTRDHALLPFHLTAQPSLLYPPSSIQPAYPYGHPLPHAPHIATGRQPAKLSNLYSHTNLSVDPLQQPFFYGYEADQLHNRSGMEVDVRRIPNQPSCRCIPRIRDPGHDYLFQQALSSMARDGLVQREFGTLQMTSVLKKTVLMPWDVLTTPTTDSATFIALSLNHDSDKNHGKPIPVCTLQETITYQGSVLETPWLFPRRLRLLLWVPLLSQDMSLGRTIGIARHSKELYILDKDTSNKTFSPIAKLNTVRVLLSVAVNKDWPLSQLDVKNAFLNGDLMEEVYMSPRLDSKRKLKSVNSSREWVMNLKYFNGMEVARSKEGISVSLRKYTIDLLTDTSMLGCRPAGTSIEFNCKLGNFDDQVSFDKEQYQRLAPCEEHMEAINRILRSCTCIIPPKGIPNERTQYLSAFLLKEIMIMGLFSDGVYGAASLCFERAEDRLRKEWTRAASLRATAGSLNASNPQMACNLLREAAEIYISMDHAEAAAKCFLELKEYKTAAYIYLTKCGEAKLEDAGDCYMLAECYKLAAEAYSRGRCVFKFLNVCTVANLFEMALQVISDWRKCDNDDLIEKCEDIKKVWQVFLEKGALHYHELQDFHSMMKFVKSFDSMVEKCSFLRTLGLSEKILLLEEDVEESIDMMMKKGGILFEINCLEKAGNFRDASSLILQHVLFSSLWGCAKKGWPLKLFKRKEKLLTRAKILAMKESDSFYDYVVSEANILSNQTMKLFEMEQSWSSSHRHGNLRGEILSAWRILDAHLSSSAPKYIWEIKIVTNLREHVEQTISLNQVSVQTLVYFWNFWKENVMNILEYLQLPGNQINGDYASYEQFCLDYLGVRKQLIYGNSIYHLVNPEAEWATKVSSEGNKNFVTINSREFVAAAQSYWFSELSSVGLKVLSKLKDLHMLSVRSSLSFYLQAFTAVHIFQMAKFLTENDYIKSSINSKNQRIIFDSGHLSIQFLRLHQTPNVDLANEIQAVHDNSQSYLMSCALHFHKIQDSSMMLKFVRDFHSMDSKRSFLKSFNYFNELLSLEMEAQNVSEALAIAVSQGNLLLEVDLLEKTGNYREASLLLMHYIHSNSLWSSGSKGWPLKEFEHKQKLLQKMISIAKRDSESFYEMISVEVNILSCKVGGLDEMEQSLTASEDSKNFRGIILSTWKILDAHLMLNVSNYMLEDVIESELERHSKDTISKNQVSFQTLIYFWNLWKDSLFGVLNYLCSIDIDDVDDYCESQQDFCLSHFGVRRQYNNKKTLYFLLNPGADWVREVVNGGLISIAACQFTSAGWRYWSAEVLSMGMKVLEKLKALFSFSATASNVSELCQSMIAINFCEVENFLKNSQFLKCASGTFLQNFTSVRLQFVLCCKQHLGEGSSAGNVQELEGLKSTFLRTCALHYHRLQDKRTMLKYVKAFDSMDSKRVFLKSLGCFDELLSLEEISGNFTEAALIARLKGDLLLEVDLLEKAGQLEEAVELILFYVLASSLWKTQSKGWPLKQFKQKEELLSKAKSIASLNSDVFYRNVCLETDILSDGIYSLLDMKHHLSSSRENKNICGEILSARRVLDAHLCSNLSSYDWEDDIVSDLLRHAENKISQSQISIETLSHFWNLWKDKITGIIKYLESLGTKNVDDFIIYEGFCLKYLGMRKHFDNQNNYQLFFTDADWIIHINLQSVQKNGEMMSMDVQKFALAAKSYWSTELISVGMKVLEFLSNIHRFSVMHSFSKFRQSSVAIAIVDIANFLLSSNLARLPDDDKQLHDYLESYTDHFFDNMFGACWTDPMTESMITFRESGLSRSVTEAFILKTINSKGQLSYEKIGKVVIALLGSGKLISGLYDKIAGRCNVKLHWKAVIDALKRHVTASQTSESSVARKVVEASGEVDLINQLHKALMLTFVNWKKEFDFMTPNCFLYIVERQFVLVSMSQRCFYTTRSSFIELLICEEWSSRQVQRMVNYEISSEHLFDFIAKMVHELLFNNCGAREWIKRSNINSKEYYPIFLLRLVIILCLLSANLGKYYDMLYDFVRKPDMHSQLPEAFSKIFRQRGKKNHRFLNYVAEAVWKIRNPLVKVCFKDVCKKPVAPATILIRMNKIGKKDDIRKLLFAKNLTYNHNCGSSSPSASKKAESISSKTSQVLDCANEDEDDNIDAISITIKQNSSEVSDSMNSEKQTRMVNPKGCKRNALKKMKLKKKVHCVDASGPKSKQTSSFDKETELFRVKSILDELKTSPAVNISDPEVVTTIEELSRKLECRVQEKNTSNMVANTSQSSKLSSASRRKRRTTKRKSKENEKTSVDNKMPKAKGSSQVFYFQRKFKSETASHTNSKNKKKIVANATSQGLQFQPNLDSVHKGKTCQNATKTKDKMKVADDMSTAKWSSQGLKFQSKIELVQKVPTSQNDTVTKATVSQEVTKAKEKMKVGNNMPTAKGSSQGLQVQPKHEPMWEKASQNDSKIVDKMKVSHVHVVSTAKESSNKSQCKSKLVSARKETAAKNVVKTENSATNIVNKEGESAQKLQNRPNPKHVQKETSSSSNTKVKKDKTKVFSEAKKPSQQLQLEQRKLKQKDVKAEKGKQKVANHKPKAKHNEEN</sequence>
<dbReference type="SUPFAM" id="SSF52540">
    <property type="entry name" value="P-loop containing nucleoside triphosphate hydrolases"/>
    <property type="match status" value="2"/>
</dbReference>
<dbReference type="GO" id="GO:0005694">
    <property type="term" value="C:chromosome"/>
    <property type="evidence" value="ECO:0007669"/>
    <property type="project" value="UniProtKB-ARBA"/>
</dbReference>
<evidence type="ECO:0000256" key="4">
    <source>
        <dbReference type="ARBA" id="ARBA00022840"/>
    </source>
</evidence>
<gene>
    <name evidence="10" type="ORF">E6C27_scaffold56G001350</name>
</gene>
<dbReference type="PANTHER" id="PTHR21529">
    <property type="entry name" value="MAMMARY TURMOR VIRUS RECEPTOR HOMOLOG 1, 2 MTVR1, 2"/>
    <property type="match status" value="1"/>
</dbReference>
<dbReference type="Proteomes" id="UP000321393">
    <property type="component" value="Unassembled WGS sequence"/>
</dbReference>
<feature type="compositionally biased region" description="Basic residues" evidence="5">
    <location>
        <begin position="4270"/>
        <end position="4279"/>
    </location>
</feature>
<feature type="compositionally biased region" description="Basic and acidic residues" evidence="5">
    <location>
        <begin position="3986"/>
        <end position="3997"/>
    </location>
</feature>
<evidence type="ECO:0000256" key="2">
    <source>
        <dbReference type="ARBA" id="ARBA00022801"/>
    </source>
</evidence>
<feature type="domain" description="DNA2/NAM7 helicase helicase" evidence="7">
    <location>
        <begin position="246"/>
        <end position="606"/>
    </location>
</feature>
<reference evidence="10 11" key="1">
    <citation type="submission" date="2019-08" db="EMBL/GenBank/DDBJ databases">
        <title>Draft genome sequences of two oriental melons (Cucumis melo L. var makuwa).</title>
        <authorList>
            <person name="Kwon S.-Y."/>
        </authorList>
    </citation>
    <scope>NUCLEOTIDE SEQUENCE [LARGE SCALE GENOMIC DNA]</scope>
    <source>
        <strain evidence="11">cv. SW 3</strain>
        <tissue evidence="10">Leaf</tissue>
    </source>
</reference>
<feature type="domain" description="DUF6469" evidence="9">
    <location>
        <begin position="82"/>
        <end position="204"/>
    </location>
</feature>
<evidence type="ECO:0000313" key="11">
    <source>
        <dbReference type="Proteomes" id="UP000321393"/>
    </source>
</evidence>
<keyword evidence="4" id="KW-0067">ATP-binding</keyword>
<feature type="region of interest" description="Disordered" evidence="5">
    <location>
        <begin position="4163"/>
        <end position="4186"/>
    </location>
</feature>
<evidence type="ECO:0000259" key="9">
    <source>
        <dbReference type="Pfam" id="PF20073"/>
    </source>
</evidence>
<dbReference type="FunFam" id="3.40.50.300:FF:000326">
    <property type="entry name" value="P-loop containing nucleoside triphosphate hydrolase"/>
    <property type="match status" value="1"/>
</dbReference>
<feature type="region of interest" description="Disordered" evidence="5">
    <location>
        <begin position="3955"/>
        <end position="3999"/>
    </location>
</feature>
<feature type="domain" description="DNA2/NAM7 helicase-like C-terminal" evidence="8">
    <location>
        <begin position="613"/>
        <end position="810"/>
    </location>
</feature>
<feature type="domain" description="Reverse transcriptase Ty1/copia-type" evidence="6">
    <location>
        <begin position="1952"/>
        <end position="2001"/>
    </location>
</feature>
<keyword evidence="1" id="KW-0547">Nucleotide-binding</keyword>
<dbReference type="GO" id="GO:0004386">
    <property type="term" value="F:helicase activity"/>
    <property type="evidence" value="ECO:0007669"/>
    <property type="project" value="UniProtKB-KW"/>
</dbReference>
<dbReference type="InterPro" id="IPR039904">
    <property type="entry name" value="TRANK1"/>
</dbReference>
<dbReference type="GO" id="GO:0005524">
    <property type="term" value="F:ATP binding"/>
    <property type="evidence" value="ECO:0007669"/>
    <property type="project" value="UniProtKB-KW"/>
</dbReference>
<feature type="compositionally biased region" description="Basic residues" evidence="5">
    <location>
        <begin position="3974"/>
        <end position="3985"/>
    </location>
</feature>
<evidence type="ECO:0000256" key="1">
    <source>
        <dbReference type="ARBA" id="ARBA00022741"/>
    </source>
</evidence>
<dbReference type="Pfam" id="PF13086">
    <property type="entry name" value="AAA_11"/>
    <property type="match status" value="1"/>
</dbReference>
<protein>
    <submittedName>
        <fullName evidence="10">Uncharacterized protein</fullName>
    </submittedName>
</protein>
<dbReference type="InterPro" id="IPR041679">
    <property type="entry name" value="DNA2/NAM7-like_C"/>
</dbReference>
<dbReference type="Pfam" id="PF07727">
    <property type="entry name" value="RVT_2"/>
    <property type="match status" value="1"/>
</dbReference>
<comment type="caution">
    <text evidence="10">The sequence shown here is derived from an EMBL/GenBank/DDBJ whole genome shotgun (WGS) entry which is preliminary data.</text>
</comment>
<keyword evidence="3" id="KW-0347">Helicase</keyword>
<evidence type="ECO:0000259" key="7">
    <source>
        <dbReference type="Pfam" id="PF13086"/>
    </source>
</evidence>
<dbReference type="EMBL" id="SSTE01019881">
    <property type="protein sequence ID" value="KAA0035945.1"/>
    <property type="molecule type" value="Genomic_DNA"/>
</dbReference>
<proteinExistence type="predicted"/>
<evidence type="ECO:0000259" key="8">
    <source>
        <dbReference type="Pfam" id="PF13087"/>
    </source>
</evidence>
<dbReference type="InterPro" id="IPR027417">
    <property type="entry name" value="P-loop_NTPase"/>
</dbReference>
<feature type="region of interest" description="Disordered" evidence="5">
    <location>
        <begin position="4201"/>
        <end position="4285"/>
    </location>
</feature>
<dbReference type="GO" id="GO:0016787">
    <property type="term" value="F:hydrolase activity"/>
    <property type="evidence" value="ECO:0007669"/>
    <property type="project" value="UniProtKB-KW"/>
</dbReference>
<feature type="compositionally biased region" description="Polar residues" evidence="5">
    <location>
        <begin position="4166"/>
        <end position="4176"/>
    </location>
</feature>
<keyword evidence="2" id="KW-0378">Hydrolase</keyword>
<dbReference type="InterPro" id="IPR045529">
    <property type="entry name" value="DUF6469"/>
</dbReference>
<dbReference type="Gene3D" id="3.40.50.300">
    <property type="entry name" value="P-loop containing nucleotide triphosphate hydrolases"/>
    <property type="match status" value="2"/>
</dbReference>
<evidence type="ECO:0000256" key="5">
    <source>
        <dbReference type="SAM" id="MobiDB-lite"/>
    </source>
</evidence>
<dbReference type="CDD" id="cd18808">
    <property type="entry name" value="SF1_C_Upf1"/>
    <property type="match status" value="1"/>
</dbReference>
<name>A0A5A7T398_CUCMM</name>
<dbReference type="InterPro" id="IPR041677">
    <property type="entry name" value="DNA2/NAM7_AAA_11"/>
</dbReference>
<dbReference type="OrthoDB" id="3156807at2759"/>
<dbReference type="PANTHER" id="PTHR21529:SF4">
    <property type="entry name" value="TPR AND ANKYRIN REPEAT-CONTAINING PROTEIN 1"/>
    <property type="match status" value="1"/>
</dbReference>
<feature type="compositionally biased region" description="Low complexity" evidence="5">
    <location>
        <begin position="3964"/>
        <end position="3973"/>
    </location>
</feature>